<evidence type="ECO:0000313" key="1">
    <source>
        <dbReference type="Proteomes" id="UP000046393"/>
    </source>
</evidence>
<keyword evidence="1" id="KW-1185">Reference proteome</keyword>
<dbReference type="AlphaFoldDB" id="A0A0N5A7Y9"/>
<name>A0A0N5A7Y9_9BILA</name>
<dbReference type="WBParaSite" id="SMUV_0000016101-mRNA-1">
    <property type="protein sequence ID" value="SMUV_0000016101-mRNA-1"/>
    <property type="gene ID" value="SMUV_0000016101"/>
</dbReference>
<sequence length="75" mass="8611">MEYSVEEIQQRFQILTETVVGSFVAQCPNRSITRSLTYPLCSFLLRPISLHLVKPQRCSRISPLARAQSSVLRFI</sequence>
<reference evidence="2" key="1">
    <citation type="submission" date="2017-02" db="UniProtKB">
        <authorList>
            <consortium name="WormBaseParasite"/>
        </authorList>
    </citation>
    <scope>IDENTIFICATION</scope>
</reference>
<proteinExistence type="predicted"/>
<dbReference type="Proteomes" id="UP000046393">
    <property type="component" value="Unplaced"/>
</dbReference>
<protein>
    <submittedName>
        <fullName evidence="2">Uncharacterized protein</fullName>
    </submittedName>
</protein>
<accession>A0A0N5A7Y9</accession>
<evidence type="ECO:0000313" key="2">
    <source>
        <dbReference type="WBParaSite" id="SMUV_0000016101-mRNA-1"/>
    </source>
</evidence>
<organism evidence="1 2">
    <name type="scientific">Syphacia muris</name>
    <dbReference type="NCBI Taxonomy" id="451379"/>
    <lineage>
        <taxon>Eukaryota</taxon>
        <taxon>Metazoa</taxon>
        <taxon>Ecdysozoa</taxon>
        <taxon>Nematoda</taxon>
        <taxon>Chromadorea</taxon>
        <taxon>Rhabditida</taxon>
        <taxon>Spirurina</taxon>
        <taxon>Oxyuridomorpha</taxon>
        <taxon>Oxyuroidea</taxon>
        <taxon>Oxyuridae</taxon>
        <taxon>Syphacia</taxon>
    </lineage>
</organism>